<proteinExistence type="predicted"/>
<feature type="region of interest" description="Disordered" evidence="1">
    <location>
        <begin position="207"/>
        <end position="253"/>
    </location>
</feature>
<protein>
    <submittedName>
        <fullName evidence="2">Uncharacterized protein</fullName>
    </submittedName>
</protein>
<name>A0AAN6UI04_9PEZI</name>
<dbReference type="AlphaFoldDB" id="A0AAN6UI04"/>
<gene>
    <name evidence="2" type="ORF">BT67DRAFT_49002</name>
</gene>
<organism evidence="2 3">
    <name type="scientific">Trichocladium antarcticum</name>
    <dbReference type="NCBI Taxonomy" id="1450529"/>
    <lineage>
        <taxon>Eukaryota</taxon>
        <taxon>Fungi</taxon>
        <taxon>Dikarya</taxon>
        <taxon>Ascomycota</taxon>
        <taxon>Pezizomycotina</taxon>
        <taxon>Sordariomycetes</taxon>
        <taxon>Sordariomycetidae</taxon>
        <taxon>Sordariales</taxon>
        <taxon>Chaetomiaceae</taxon>
        <taxon>Trichocladium</taxon>
    </lineage>
</organism>
<evidence type="ECO:0000256" key="1">
    <source>
        <dbReference type="SAM" id="MobiDB-lite"/>
    </source>
</evidence>
<reference evidence="2" key="2">
    <citation type="submission" date="2023-05" db="EMBL/GenBank/DDBJ databases">
        <authorList>
            <consortium name="Lawrence Berkeley National Laboratory"/>
            <person name="Steindorff A."/>
            <person name="Hensen N."/>
            <person name="Bonometti L."/>
            <person name="Westerberg I."/>
            <person name="Brannstrom I.O."/>
            <person name="Guillou S."/>
            <person name="Cros-Aarteil S."/>
            <person name="Calhoun S."/>
            <person name="Haridas S."/>
            <person name="Kuo A."/>
            <person name="Mondo S."/>
            <person name="Pangilinan J."/>
            <person name="Riley R."/>
            <person name="Labutti K."/>
            <person name="Andreopoulos B."/>
            <person name="Lipzen A."/>
            <person name="Chen C."/>
            <person name="Yanf M."/>
            <person name="Daum C."/>
            <person name="Ng V."/>
            <person name="Clum A."/>
            <person name="Ohm R."/>
            <person name="Martin F."/>
            <person name="Silar P."/>
            <person name="Natvig D."/>
            <person name="Lalanne C."/>
            <person name="Gautier V."/>
            <person name="Ament-Velasquez S.L."/>
            <person name="Kruys A."/>
            <person name="Hutchinson M.I."/>
            <person name="Powell A.J."/>
            <person name="Barry K."/>
            <person name="Miller A.N."/>
            <person name="Grigoriev I.V."/>
            <person name="Debuchy R."/>
            <person name="Gladieux P."/>
            <person name="Thoren M.H."/>
            <person name="Johannesson H."/>
        </authorList>
    </citation>
    <scope>NUCLEOTIDE SEQUENCE</scope>
    <source>
        <strain evidence="2">CBS 123565</strain>
    </source>
</reference>
<feature type="region of interest" description="Disordered" evidence="1">
    <location>
        <begin position="455"/>
        <end position="478"/>
    </location>
</feature>
<evidence type="ECO:0000313" key="2">
    <source>
        <dbReference type="EMBL" id="KAK4133377.1"/>
    </source>
</evidence>
<feature type="region of interest" description="Disordered" evidence="1">
    <location>
        <begin position="47"/>
        <end position="80"/>
    </location>
</feature>
<accession>A0AAN6UI04</accession>
<feature type="compositionally biased region" description="Basic and acidic residues" evidence="1">
    <location>
        <begin position="455"/>
        <end position="471"/>
    </location>
</feature>
<sequence>MFRGNQASIATLKAEGLRSNKEHEGRISRFNASSVGLEAHRQPTYTTVGSVYNPNAAMPLQPPTRRPRTRRYPQPVRSPSGNTFFPFTDALLSALPLKDSAPLSLPTTTTTFRQYSPIQQNYDRAASPITEQGISAFSSTGMSASVIRSGNTPSPVECEDIGNVGSEDTLATSRITVKGLTNLASYPNPMQKAARNALARARTANLGLTRPNTPSSLSSSTFDMSKDRLGSTYGTTAAATGPPQPLTAGPPGQRQFRTVTVDTAPNCLRKADGISPLSPMASEFQSRSLLGLSHINGAGLLPAFNDEDELGGTGRQSPLPTDERYDALFSHRSSGHAASQPLPTPGPSDMAIEALVGARRKVHDTLPAERIAQYFPDGFPSNYDGRHKPTSESWYTKYPTMDGKSMFSLSERRSKINRNFYAGTEGLVKNIDQIVRDHNYRCLESKVGVIGEERARRRGSHNERSGCDGKARLPHLSV</sequence>
<dbReference type="EMBL" id="MU853412">
    <property type="protein sequence ID" value="KAK4133377.1"/>
    <property type="molecule type" value="Genomic_DNA"/>
</dbReference>
<reference evidence="2" key="1">
    <citation type="journal article" date="2023" name="Mol. Phylogenet. Evol.">
        <title>Genome-scale phylogeny and comparative genomics of the fungal order Sordariales.</title>
        <authorList>
            <person name="Hensen N."/>
            <person name="Bonometti L."/>
            <person name="Westerberg I."/>
            <person name="Brannstrom I.O."/>
            <person name="Guillou S."/>
            <person name="Cros-Aarteil S."/>
            <person name="Calhoun S."/>
            <person name="Haridas S."/>
            <person name="Kuo A."/>
            <person name="Mondo S."/>
            <person name="Pangilinan J."/>
            <person name="Riley R."/>
            <person name="LaButti K."/>
            <person name="Andreopoulos B."/>
            <person name="Lipzen A."/>
            <person name="Chen C."/>
            <person name="Yan M."/>
            <person name="Daum C."/>
            <person name="Ng V."/>
            <person name="Clum A."/>
            <person name="Steindorff A."/>
            <person name="Ohm R.A."/>
            <person name="Martin F."/>
            <person name="Silar P."/>
            <person name="Natvig D.O."/>
            <person name="Lalanne C."/>
            <person name="Gautier V."/>
            <person name="Ament-Velasquez S.L."/>
            <person name="Kruys A."/>
            <person name="Hutchinson M.I."/>
            <person name="Powell A.J."/>
            <person name="Barry K."/>
            <person name="Miller A.N."/>
            <person name="Grigoriev I.V."/>
            <person name="Debuchy R."/>
            <person name="Gladieux P."/>
            <person name="Hiltunen Thoren M."/>
            <person name="Johannesson H."/>
        </authorList>
    </citation>
    <scope>NUCLEOTIDE SEQUENCE</scope>
    <source>
        <strain evidence="2">CBS 123565</strain>
    </source>
</reference>
<comment type="caution">
    <text evidence="2">The sequence shown here is derived from an EMBL/GenBank/DDBJ whole genome shotgun (WGS) entry which is preliminary data.</text>
</comment>
<feature type="compositionally biased region" description="Low complexity" evidence="1">
    <location>
        <begin position="230"/>
        <end position="252"/>
    </location>
</feature>
<dbReference type="Proteomes" id="UP001304895">
    <property type="component" value="Unassembled WGS sequence"/>
</dbReference>
<keyword evidence="3" id="KW-1185">Reference proteome</keyword>
<evidence type="ECO:0000313" key="3">
    <source>
        <dbReference type="Proteomes" id="UP001304895"/>
    </source>
</evidence>
<feature type="region of interest" description="Disordered" evidence="1">
    <location>
        <begin position="1"/>
        <end position="23"/>
    </location>
</feature>
<feature type="compositionally biased region" description="Polar residues" evidence="1">
    <location>
        <begin position="211"/>
        <end position="223"/>
    </location>
</feature>